<dbReference type="Pfam" id="PF03200">
    <property type="entry name" value="Glyco_hydro_63"/>
    <property type="match status" value="1"/>
</dbReference>
<accession>A0A183T4L2</accession>
<evidence type="ECO:0000256" key="1">
    <source>
        <dbReference type="ARBA" id="ARBA00004648"/>
    </source>
</evidence>
<dbReference type="GO" id="GO:0005789">
    <property type="term" value="C:endoplasmic reticulum membrane"/>
    <property type="evidence" value="ECO:0007669"/>
    <property type="project" value="UniProtKB-SubCell"/>
</dbReference>
<evidence type="ECO:0000256" key="9">
    <source>
        <dbReference type="ARBA" id="ARBA00023180"/>
    </source>
</evidence>
<sequence length="844" mass="93296">MECRGEALFKQAGSDCTNVTLNPVMPPLKAPTHALCVHCSYGWVEHDGRNFGVETILDGNHNITVSFVKRSAGPYGGDWTARISVSAAPKRVCWFLKKPTSKVCCAVKSSISFLQSVKPRPIAFLFYAYLPDSTRGMLQSFAHGNELKRLRGSLCVCLLRPSPHCPAGFTHELGAFQVNFHTSSSDGPGGGGKTLHQSHLSGYCPREDALLPSILSALAFKSHDSTLIYLMEKQRFDTAFNPPSQPNLWVAEVTVQPAEVGPADSPHPPPSMTALEVEFVSQASTSSDAVPLIGSHFDEQLANFSAAFQAKFNSRFPVYGLRRSEAEVSVVVMTKIVLFGYPTCALAGTRVFSRDAVAGGKTLALSRSALSNLLGGIGYFYGSSMIQSPLLGPDPLDYGPSSLYTATPSRQQFPRGFLWDEGFHGLLLAQWDVEMALQSLSHWLDLMNAEGWIPREQILGWEARSRVPAEFVVQSTSVANPPTLMLVVEALLQRLPTMSAADSELFAKWATNAFPRLHSWFVWFNTTQVGSLPTTYRWRGRPSNNPFQLNPLTLSSGLDDFPRASHPTPEERHLDLRCWMALFARVLSQLANFVVSISQQQLTKPPPPVLDALHLRHAYAAWSATLTDPDLLDQLHWSDRHTMFADYGLHTDAVVLTRPPVSGTGSAPEAPPQKRRHVTAEPRYQYITSALGYGSLFPLLLRILPPDSPRLPALLDAMSRADLLSSPHGLRSLSVNSPYYRRPNTEHDPPYWRGAIWLNINYLALQSLRHYARNPGTPFPVAQRAEDLSRNLTASLLSTVLGEFNRTGYLWEQYDDKTGFGQRAHPFSGWTALISLVMPYDSVV</sequence>
<name>A0A183T4L2_SCHSO</name>
<comment type="similarity">
    <text evidence="2 12">Belongs to the glycosyl hydrolase 63 family.</text>
</comment>
<dbReference type="PANTHER" id="PTHR10412:SF11">
    <property type="entry name" value="MANNOSYL-OLIGOSACCHARIDE GLUCOSIDASE"/>
    <property type="match status" value="1"/>
</dbReference>
<evidence type="ECO:0000256" key="7">
    <source>
        <dbReference type="ARBA" id="ARBA00022989"/>
    </source>
</evidence>
<evidence type="ECO:0000256" key="3">
    <source>
        <dbReference type="ARBA" id="ARBA00022692"/>
    </source>
</evidence>
<evidence type="ECO:0000256" key="6">
    <source>
        <dbReference type="ARBA" id="ARBA00022968"/>
    </source>
</evidence>
<evidence type="ECO:0000256" key="10">
    <source>
        <dbReference type="ARBA" id="ARBA00023295"/>
    </source>
</evidence>
<dbReference type="SUPFAM" id="SSF48208">
    <property type="entry name" value="Six-hairpin glycosidases"/>
    <property type="match status" value="1"/>
</dbReference>
<evidence type="ECO:0000256" key="4">
    <source>
        <dbReference type="ARBA" id="ARBA00022801"/>
    </source>
</evidence>
<dbReference type="GO" id="GO:0009311">
    <property type="term" value="P:oligosaccharide metabolic process"/>
    <property type="evidence" value="ECO:0007669"/>
    <property type="project" value="UniProtKB-UniRule"/>
</dbReference>
<keyword evidence="6" id="KW-0735">Signal-anchor</keyword>
<evidence type="ECO:0000256" key="11">
    <source>
        <dbReference type="ARBA" id="ARBA00038888"/>
    </source>
</evidence>
<keyword evidence="16" id="KW-1185">Reference proteome</keyword>
<evidence type="ECO:0000259" key="13">
    <source>
        <dbReference type="Pfam" id="PF03200"/>
    </source>
</evidence>
<reference evidence="15 16" key="2">
    <citation type="submission" date="2018-11" db="EMBL/GenBank/DDBJ databases">
        <authorList>
            <consortium name="Pathogen Informatics"/>
        </authorList>
    </citation>
    <scope>NUCLEOTIDE SEQUENCE [LARGE SCALE GENOMIC DNA]</scope>
    <source>
        <strain evidence="15 16">NST_G2</strain>
    </source>
</reference>
<dbReference type="WBParaSite" id="SSLN_0001184801-mRNA-1">
    <property type="protein sequence ID" value="SSLN_0001184801-mRNA-1"/>
    <property type="gene ID" value="SSLN_0001184801"/>
</dbReference>
<dbReference type="EC" id="3.2.1.106" evidence="11 12"/>
<feature type="domain" description="Glycosyl hydrolase family 63 N-terminal" evidence="14">
    <location>
        <begin position="40"/>
        <end position="89"/>
    </location>
</feature>
<dbReference type="Pfam" id="PF16923">
    <property type="entry name" value="Glyco_hydro_63N"/>
    <property type="match status" value="1"/>
</dbReference>
<feature type="domain" description="Glycosyl hydrolase family 63 C-terminal" evidence="13">
    <location>
        <begin position="361"/>
        <end position="838"/>
    </location>
</feature>
<dbReference type="Proteomes" id="UP000275846">
    <property type="component" value="Unassembled WGS sequence"/>
</dbReference>
<dbReference type="OrthoDB" id="410058at2759"/>
<dbReference type="AlphaFoldDB" id="A0A183T4L2"/>
<dbReference type="InterPro" id="IPR012341">
    <property type="entry name" value="6hp_glycosidase-like_sf"/>
</dbReference>
<dbReference type="Gene3D" id="2.70.98.110">
    <property type="entry name" value="Glycosyl hydrolase family 63, N-terminal domain"/>
    <property type="match status" value="1"/>
</dbReference>
<evidence type="ECO:0000256" key="2">
    <source>
        <dbReference type="ARBA" id="ARBA00010833"/>
    </source>
</evidence>
<keyword evidence="7" id="KW-1133">Transmembrane helix</keyword>
<dbReference type="InterPro" id="IPR008928">
    <property type="entry name" value="6-hairpin_glycosidase_sf"/>
</dbReference>
<comment type="catalytic activity">
    <reaction evidence="12">
        <text>N(4)-(alpha-D-Glc-(1-&gt;2)-alpha-D-Glc-(1-&gt;3)-alpha-D-Glc-(1-&gt;3)-alpha-D-Man-(1-&gt;2)-alpha-D-Man-(1-&gt;2)-alpha-D-Man-(1-&gt;3)-[alpha-D-Man-(1-&gt;2)-alpha-D-Man-(1-&gt;3)-[alpha-D-Man-(1-&gt;2)-alpha-D-Man-(1-&gt;6)]-alpha-D-Man-(1-&gt;6)]-beta-D-Man-(1-&gt;4)-beta-D-GlcNAc-(1-&gt;4)-beta-D-GlcNAc)-L-asparaginyl-[protein] + H2O = N(4)-(alpha-D-Glc-(1-&gt;3)-alpha-D-Glc-(1-&gt;3)-alpha-D-Man-(1-&gt;2)-alpha-D-Man-(1-&gt;2)-alpha-D-Man-(1-&gt;3)-[alpha-D-Man-(1-&gt;2)-alpha-D-Man-(1-&gt;3)-[alpha-D-Man-(1-&gt;2)-alpha-D-Man-(1-&gt;6)]-alpha-D-Man-(1-&gt;6)]-beta-D-Man-(1-&gt;4)-beta-D-GlcNAc-(1-&gt;4)-beta-D-GlcNAc)-L-asparaginyl-[protein] + beta-D-glucose</text>
        <dbReference type="Rhea" id="RHEA:55988"/>
        <dbReference type="Rhea" id="RHEA-COMP:12806"/>
        <dbReference type="Rhea" id="RHEA-COMP:14355"/>
        <dbReference type="ChEBI" id="CHEBI:15377"/>
        <dbReference type="ChEBI" id="CHEBI:15903"/>
        <dbReference type="ChEBI" id="CHEBI:59082"/>
        <dbReference type="ChEBI" id="CHEBI:132537"/>
        <dbReference type="EC" id="3.2.1.106"/>
    </reaction>
</comment>
<dbReference type="GO" id="GO:0006487">
    <property type="term" value="P:protein N-linked glycosylation"/>
    <property type="evidence" value="ECO:0007669"/>
    <property type="project" value="UniProtKB-UniRule"/>
</dbReference>
<evidence type="ECO:0000313" key="17">
    <source>
        <dbReference type="WBParaSite" id="SSLN_0001184801-mRNA-1"/>
    </source>
</evidence>
<dbReference type="InterPro" id="IPR004888">
    <property type="entry name" value="Glycoside_hydrolase_63"/>
</dbReference>
<evidence type="ECO:0000256" key="5">
    <source>
        <dbReference type="ARBA" id="ARBA00022824"/>
    </source>
</evidence>
<keyword evidence="4 12" id="KW-0378">Hydrolase</keyword>
<keyword evidence="5 12" id="KW-0256">Endoplasmic reticulum</keyword>
<dbReference type="PANTHER" id="PTHR10412">
    <property type="entry name" value="MANNOSYL-OLIGOSACCHARIDE GLUCOSIDASE"/>
    <property type="match status" value="1"/>
</dbReference>
<dbReference type="InterPro" id="IPR031335">
    <property type="entry name" value="Glyco_hydro_63_C"/>
</dbReference>
<reference evidence="17" key="1">
    <citation type="submission" date="2016-06" db="UniProtKB">
        <authorList>
            <consortium name="WormBaseParasite"/>
        </authorList>
    </citation>
    <scope>IDENTIFICATION</scope>
</reference>
<comment type="function">
    <text evidence="12">Cleaves the distal alpha 1,2-linked glucose residue from the Glc(3)Man(9)GlcNAc(2) oligosaccharide precursor.</text>
</comment>
<organism evidence="17">
    <name type="scientific">Schistocephalus solidus</name>
    <name type="common">Tapeworm</name>
    <dbReference type="NCBI Taxonomy" id="70667"/>
    <lineage>
        <taxon>Eukaryota</taxon>
        <taxon>Metazoa</taxon>
        <taxon>Spiralia</taxon>
        <taxon>Lophotrochozoa</taxon>
        <taxon>Platyhelminthes</taxon>
        <taxon>Cestoda</taxon>
        <taxon>Eucestoda</taxon>
        <taxon>Diphyllobothriidea</taxon>
        <taxon>Diphyllobothriidae</taxon>
        <taxon>Schistocephalus</taxon>
    </lineage>
</organism>
<dbReference type="InterPro" id="IPR031631">
    <property type="entry name" value="Glyco_hydro_63N"/>
</dbReference>
<evidence type="ECO:0000256" key="8">
    <source>
        <dbReference type="ARBA" id="ARBA00023136"/>
    </source>
</evidence>
<protein>
    <recommendedName>
        <fullName evidence="11 12">Mannosyl-oligosaccharide glucosidase</fullName>
        <ecNumber evidence="11 12">3.2.1.106</ecNumber>
    </recommendedName>
</protein>
<keyword evidence="10 12" id="KW-0326">Glycosidase</keyword>
<comment type="subcellular location">
    <subcellularLocation>
        <location evidence="1 12">Endoplasmic reticulum membrane</location>
        <topology evidence="1 12">Single-pass type II membrane protein</topology>
    </subcellularLocation>
</comment>
<keyword evidence="8" id="KW-0472">Membrane</keyword>
<dbReference type="STRING" id="70667.A0A183T4L2"/>
<keyword evidence="3" id="KW-0812">Transmembrane</keyword>
<evidence type="ECO:0000313" key="16">
    <source>
        <dbReference type="Proteomes" id="UP000275846"/>
    </source>
</evidence>
<evidence type="ECO:0000256" key="12">
    <source>
        <dbReference type="RuleBase" id="RU368089"/>
    </source>
</evidence>
<proteinExistence type="inferred from homology"/>
<dbReference type="InterPro" id="IPR038518">
    <property type="entry name" value="Glyco_hydro_63N_sf"/>
</dbReference>
<gene>
    <name evidence="15" type="ORF">SSLN_LOCUS11410</name>
</gene>
<dbReference type="Gene3D" id="1.50.10.10">
    <property type="match status" value="1"/>
</dbReference>
<keyword evidence="9" id="KW-0325">Glycoprotein</keyword>
<dbReference type="GO" id="GO:0004573">
    <property type="term" value="F:Glc3Man9GlcNAc2 oligosaccharide glucosidase activity"/>
    <property type="evidence" value="ECO:0007669"/>
    <property type="project" value="UniProtKB-UniRule"/>
</dbReference>
<evidence type="ECO:0000259" key="14">
    <source>
        <dbReference type="Pfam" id="PF16923"/>
    </source>
</evidence>
<evidence type="ECO:0000313" key="15">
    <source>
        <dbReference type="EMBL" id="VDL97795.1"/>
    </source>
</evidence>
<dbReference type="EMBL" id="UYSU01036510">
    <property type="protein sequence ID" value="VDL97795.1"/>
    <property type="molecule type" value="Genomic_DNA"/>
</dbReference>